<dbReference type="SUPFAM" id="SSF53098">
    <property type="entry name" value="Ribonuclease H-like"/>
    <property type="match status" value="1"/>
</dbReference>
<dbReference type="OrthoDB" id="8024727at2759"/>
<proteinExistence type="predicted"/>
<sequence>MRRLIFCLMLLAVTSSGKPTKKKPCKWFINKVTPGPFGTELYKKSGSRREREYIELQCIGGNPTYTHLNVIVVQSLVTAGFSKSFPTPMPTILANYRFDGLRNKDKIITSEDGRTHSIFIGRTYSNPDDDLYFMPSYSIRKKCATSIYLNVLTTPSMKFLSSNLKKSFDVDRVFYSIHVMDGNWNEVNKFDKKYINSLFSYPERETSRTEEVRRIDGMLAEIIRKYQIDSILFAPKYAGWDINDPYNRMFVSSYTLAMFENLGVTDGQNREPRLMWYDPTNENPLILCEMSEKTTSSYRFQQVAAQPTDDNADKCIGIMLPFTKLVESEIPVEVEENSGQENEATESCEGDADDLEIVETCPKKIMTSFGSGVRNLNVWENNQCSEIMAVVESLCDDVERQHQGPVCHSEEKPRPAWQGLTGPSVTNPVALYKEDMQQIENGDELYERVIDILMALIIFDNAETPVSATYYESYEVQWRMFCPEKNVQSAKTWDTSRTQLVFHLSPQQYMIGMLNHFSAVHCNRTIKLCTVYDSLQSYREKYDRQYLDLITDAVEFWDASDDDWRAELAPSDLVADQDDGTSCGLFAVYHMSKVLGFKMLEDDVKVTGKNLRLAAMTYIEKKVAEGLLKISTTDGTVYVFPVHKEIKTYIPSEVVIRDVYSSVQPITMFDTPEMEEVLANSYIQSDKLGKPLGRRTWEEQASLKQSTMDMYCKRTKYDMEQNVEGDGGIEGVDAFTGEQALLHIDKDHNNQMDMKINELHSMLQKLLDVVLLVPGGDQAAINSAWRVAAEEAQNIGLARSLKELETKFGFKTDINTLLKYSDFLDVHIGSTVESSYFYCRLCSIGDHSVRDVLPLENYDDSKDQDVVVARKKRAPVRNCKKPFPAFVSTVQAQKPKQCHRLKGKLESRIYLSALITGSKHGTSLVKCPQRWKAFLSHLLRHRKTPSHCAAVELSALERKDKKRREEISESQLQKTFTHFRTVIFMAKMNIPMENFPAMLKVQSANGANVGINLYSAKKGREILQSVSEKLRINLLLAILTSNKPFSMMADSSTSKDSHQYMVLSLRCTLDSYQYDTYFYTIVELKRETTEWVYSIIQQQVKFDSELLHKEGFTKSNEFENWFWRNMIGFASDGGSVFAGTDNGLQGQLTARMSAANQPFFYSICMAHRIDLAFKDISTPFRSFITFLYRVTFRYFGSIQNKLMVETYRNTALAAGVNAPAIKTIFKVRWVASELVALDNLLRGWKWILKHLQFRRSLPVGSKKDIPKARLLETLRFIMEDPRVIRAAVTWKIVLEKITAASKKAQLEAASISSVWPLLYTLEQDMQRNSAWKNREDQLLKEYGLLYSTSYGYKPVDSNVPYFLKDALPFSMRFNSDLSLENRPKISLSKRLEARKFAEQLTVTIPTAKKDIEDLLTETAVVDIRSTAEYDEALENLYLYLTDDLVVMPPKKNAKSDSQNAAKPKLPDSQDTTKTPDPKIRTSARLRAMKYTQAKSASQALDESENPEKFDTITKYPALLQYYASVEWENFKEDVLPAAAKKAVKERREGDEKDLNFNYLQFEALNDRFILEVIQQGVSNIYEHKKWRPQPVYDNWFGSNAEKRKTAVENSLQSYIETFKLDQDFLLQYDEFLERLYVCLSSDETEKIIAQPELFWSIILRNSKCILPGDDILRKAIHSMLALPGSTAHVERAFSIVFHSRGPRKSRMNIDSLAAQMTIRLNVANVEKMDISEFVRYWSMHSSSLAHSNPFYTSSDLYKFKLSINNEKHVDMDEIEELMSPNEPHDQDREVYEMHDEFVPPFDRSTASRKELSIVSDKFLSQSVQPLRQKPK</sequence>
<dbReference type="Gene3D" id="3.40.395.10">
    <property type="entry name" value="Adenoviral Proteinase, Chain A"/>
    <property type="match status" value="1"/>
</dbReference>
<dbReference type="eggNOG" id="ENOG502R035">
    <property type="taxonomic scope" value="Eukaryota"/>
</dbReference>
<evidence type="ECO:0000313" key="3">
    <source>
        <dbReference type="EMBL" id="EGT52481.1"/>
    </source>
</evidence>
<evidence type="ECO:0000256" key="2">
    <source>
        <dbReference type="SAM" id="SignalP"/>
    </source>
</evidence>
<evidence type="ECO:0000256" key="1">
    <source>
        <dbReference type="SAM" id="MobiDB-lite"/>
    </source>
</evidence>
<keyword evidence="2" id="KW-0732">Signal</keyword>
<dbReference type="PANTHER" id="PTHR46880">
    <property type="entry name" value="RAS-ASSOCIATING DOMAIN-CONTAINING PROTEIN"/>
    <property type="match status" value="1"/>
</dbReference>
<dbReference type="InterPro" id="IPR038765">
    <property type="entry name" value="Papain-like_cys_pep_sf"/>
</dbReference>
<name>G0N471_CAEBE</name>
<dbReference type="PANTHER" id="PTHR46880:SF5">
    <property type="entry name" value="DUF4371 DOMAIN-CONTAINING PROTEIN"/>
    <property type="match status" value="1"/>
</dbReference>
<evidence type="ECO:0000313" key="4">
    <source>
        <dbReference type="Proteomes" id="UP000008068"/>
    </source>
</evidence>
<protein>
    <submittedName>
        <fullName evidence="3">Uncharacterized protein</fullName>
    </submittedName>
</protein>
<feature type="region of interest" description="Disordered" evidence="1">
    <location>
        <begin position="1450"/>
        <end position="1482"/>
    </location>
</feature>
<dbReference type="SUPFAM" id="SSF54001">
    <property type="entry name" value="Cysteine proteinases"/>
    <property type="match status" value="1"/>
</dbReference>
<gene>
    <name evidence="3" type="ORF">CAEBREN_03277</name>
</gene>
<dbReference type="InterPro" id="IPR012337">
    <property type="entry name" value="RNaseH-like_sf"/>
</dbReference>
<organism evidence="4">
    <name type="scientific">Caenorhabditis brenneri</name>
    <name type="common">Nematode worm</name>
    <dbReference type="NCBI Taxonomy" id="135651"/>
    <lineage>
        <taxon>Eukaryota</taxon>
        <taxon>Metazoa</taxon>
        <taxon>Ecdysozoa</taxon>
        <taxon>Nematoda</taxon>
        <taxon>Chromadorea</taxon>
        <taxon>Rhabditida</taxon>
        <taxon>Rhabditina</taxon>
        <taxon>Rhabditomorpha</taxon>
        <taxon>Rhabditoidea</taxon>
        <taxon>Rhabditidae</taxon>
        <taxon>Peloderinae</taxon>
        <taxon>Caenorhabditis</taxon>
    </lineage>
</organism>
<feature type="signal peptide" evidence="2">
    <location>
        <begin position="1"/>
        <end position="17"/>
    </location>
</feature>
<dbReference type="HOGENOM" id="CLU_237357_0_0_1"/>
<feature type="chain" id="PRO_5003404588" evidence="2">
    <location>
        <begin position="18"/>
        <end position="1831"/>
    </location>
</feature>
<accession>G0N471</accession>
<dbReference type="Proteomes" id="UP000008068">
    <property type="component" value="Unassembled WGS sequence"/>
</dbReference>
<dbReference type="EMBL" id="GL379837">
    <property type="protein sequence ID" value="EGT52481.1"/>
    <property type="molecule type" value="Genomic_DNA"/>
</dbReference>
<reference evidence="4" key="1">
    <citation type="submission" date="2011-07" db="EMBL/GenBank/DDBJ databases">
        <authorList>
            <consortium name="Caenorhabditis brenneri Sequencing and Analysis Consortium"/>
            <person name="Wilson R.K."/>
        </authorList>
    </citation>
    <scope>NUCLEOTIDE SEQUENCE [LARGE SCALE GENOMIC DNA]</scope>
    <source>
        <strain evidence="4">PB2801</strain>
    </source>
</reference>
<keyword evidence="4" id="KW-1185">Reference proteome</keyword>
<dbReference type="InParanoid" id="G0N471"/>